<protein>
    <submittedName>
        <fullName evidence="2">Uncharacterized protein</fullName>
    </submittedName>
</protein>
<keyword evidence="3" id="KW-1185">Reference proteome</keyword>
<evidence type="ECO:0000313" key="3">
    <source>
        <dbReference type="Proteomes" id="UP000070138"/>
    </source>
</evidence>
<sequence length="92" mass="9974">MQSSEERNAIAHQRGAKSGAESLVLCFFAKNSAPECSMAFFKSTKSGSYSSLTKKARPLKTAYIGSGLKKLRGCATVTIVGGSFYIFFSYRL</sequence>
<gene>
    <name evidence="2" type="ORF">LS48_07375</name>
</gene>
<dbReference type="EMBL" id="JRWG01000004">
    <property type="protein sequence ID" value="KXN98914.1"/>
    <property type="molecule type" value="Genomic_DNA"/>
</dbReference>
<reference evidence="2 3" key="2">
    <citation type="journal article" date="2016" name="Int. J. Syst. Evol. Microbiol.">
        <title>Vitellibacter aquimaris sp. nov., a marine bacterium isolated from seawater.</title>
        <authorList>
            <person name="Thevarajoo S."/>
            <person name="Selvaratnam C."/>
            <person name="Goh K.M."/>
            <person name="Hong K.W."/>
            <person name="Chan X.Y."/>
            <person name="Chan K.G."/>
            <person name="Chong C.S."/>
        </authorList>
    </citation>
    <scope>NUCLEOTIDE SEQUENCE [LARGE SCALE GENOMIC DNA]</scope>
    <source>
        <strain evidence="2 3">D-24</strain>
    </source>
</reference>
<reference evidence="3" key="1">
    <citation type="submission" date="2014-10" db="EMBL/GenBank/DDBJ databases">
        <title>Genome sequencing of Vitellibacter sp. D-24.</title>
        <authorList>
            <person name="Thevarajoo S."/>
            <person name="Selvaratnam C."/>
            <person name="Goh K.M."/>
            <person name="Chong C.S."/>
        </authorList>
    </citation>
    <scope>NUCLEOTIDE SEQUENCE [LARGE SCALE GENOMIC DNA]</scope>
    <source>
        <strain evidence="3">D-24</strain>
    </source>
</reference>
<comment type="caution">
    <text evidence="2">The sequence shown here is derived from an EMBL/GenBank/DDBJ whole genome shotgun (WGS) entry which is preliminary data.</text>
</comment>
<evidence type="ECO:0000256" key="1">
    <source>
        <dbReference type="SAM" id="Phobius"/>
    </source>
</evidence>
<feature type="transmembrane region" description="Helical" evidence="1">
    <location>
        <begin position="71"/>
        <end position="90"/>
    </location>
</feature>
<proteinExistence type="predicted"/>
<dbReference type="Proteomes" id="UP000070138">
    <property type="component" value="Unassembled WGS sequence"/>
</dbReference>
<keyword evidence="1" id="KW-0812">Transmembrane</keyword>
<organism evidence="2 3">
    <name type="scientific">Aequorivita aquimaris</name>
    <dbReference type="NCBI Taxonomy" id="1548749"/>
    <lineage>
        <taxon>Bacteria</taxon>
        <taxon>Pseudomonadati</taxon>
        <taxon>Bacteroidota</taxon>
        <taxon>Flavobacteriia</taxon>
        <taxon>Flavobacteriales</taxon>
        <taxon>Flavobacteriaceae</taxon>
        <taxon>Aequorivita</taxon>
    </lineage>
</organism>
<keyword evidence="1" id="KW-0472">Membrane</keyword>
<keyword evidence="1" id="KW-1133">Transmembrane helix</keyword>
<name>A0A137RHE4_9FLAO</name>
<evidence type="ECO:0000313" key="2">
    <source>
        <dbReference type="EMBL" id="KXN98914.1"/>
    </source>
</evidence>
<dbReference type="AlphaFoldDB" id="A0A137RHE4"/>
<accession>A0A137RHE4</accession>